<dbReference type="Proteomes" id="UP001265259">
    <property type="component" value="Unassembled WGS sequence"/>
</dbReference>
<evidence type="ECO:0000256" key="1">
    <source>
        <dbReference type="SAM" id="MobiDB-lite"/>
    </source>
</evidence>
<accession>A0ABU3DH41</accession>
<keyword evidence="3" id="KW-1185">Reference proteome</keyword>
<evidence type="ECO:0000313" key="3">
    <source>
        <dbReference type="Proteomes" id="UP001265259"/>
    </source>
</evidence>
<dbReference type="Pfam" id="PF20135">
    <property type="entry name" value="DUF6525"/>
    <property type="match status" value="1"/>
</dbReference>
<evidence type="ECO:0000313" key="2">
    <source>
        <dbReference type="EMBL" id="MDT0683016.1"/>
    </source>
</evidence>
<dbReference type="InterPro" id="IPR045386">
    <property type="entry name" value="DUF6525"/>
</dbReference>
<feature type="region of interest" description="Disordered" evidence="1">
    <location>
        <begin position="79"/>
        <end position="123"/>
    </location>
</feature>
<dbReference type="EMBL" id="JAVRHL010000002">
    <property type="protein sequence ID" value="MDT0683016.1"/>
    <property type="molecule type" value="Genomic_DNA"/>
</dbReference>
<reference evidence="2 3" key="1">
    <citation type="submission" date="2023-09" db="EMBL/GenBank/DDBJ databases">
        <authorList>
            <person name="Rey-Velasco X."/>
        </authorList>
    </citation>
    <scope>NUCLEOTIDE SEQUENCE [LARGE SCALE GENOMIC DNA]</scope>
    <source>
        <strain evidence="2 3">F158</strain>
    </source>
</reference>
<name>A0ABU3DH41_9RHOB</name>
<feature type="compositionally biased region" description="Polar residues" evidence="1">
    <location>
        <begin position="1"/>
        <end position="11"/>
    </location>
</feature>
<gene>
    <name evidence="2" type="ORF">RM543_09980</name>
</gene>
<dbReference type="RefSeq" id="WP_311691091.1">
    <property type="nucleotide sequence ID" value="NZ_JAVRHL010000002.1"/>
</dbReference>
<sequence length="123" mass="13615">MTRANTGNSSLARRRRRVSPMGEYDRLPKPLRRWLATATLPWSPRSALRTWQTALGHTGGDEAAALGRLDAIEARQISRDARKVWNRGHPASESPRPSSRADPRRPTPGLGTRASAVQQATVR</sequence>
<protein>
    <submittedName>
        <fullName evidence="2">DUF6525 family protein</fullName>
    </submittedName>
</protein>
<organism evidence="2 3">
    <name type="scientific">Tropicimonas omnivorans</name>
    <dbReference type="NCBI Taxonomy" id="3075590"/>
    <lineage>
        <taxon>Bacteria</taxon>
        <taxon>Pseudomonadati</taxon>
        <taxon>Pseudomonadota</taxon>
        <taxon>Alphaproteobacteria</taxon>
        <taxon>Rhodobacterales</taxon>
        <taxon>Roseobacteraceae</taxon>
        <taxon>Tropicimonas</taxon>
    </lineage>
</organism>
<feature type="region of interest" description="Disordered" evidence="1">
    <location>
        <begin position="1"/>
        <end position="29"/>
    </location>
</feature>
<proteinExistence type="predicted"/>
<comment type="caution">
    <text evidence="2">The sequence shown here is derived from an EMBL/GenBank/DDBJ whole genome shotgun (WGS) entry which is preliminary data.</text>
</comment>